<gene>
    <name evidence="1" type="ORF">DAPPUDRAFT_334011</name>
</gene>
<keyword evidence="2" id="KW-1185">Reference proteome</keyword>
<proteinExistence type="predicted"/>
<evidence type="ECO:0000313" key="2">
    <source>
        <dbReference type="Proteomes" id="UP000000305"/>
    </source>
</evidence>
<dbReference type="Proteomes" id="UP000000305">
    <property type="component" value="Unassembled WGS sequence"/>
</dbReference>
<organism evidence="1 2">
    <name type="scientific">Daphnia pulex</name>
    <name type="common">Water flea</name>
    <dbReference type="NCBI Taxonomy" id="6669"/>
    <lineage>
        <taxon>Eukaryota</taxon>
        <taxon>Metazoa</taxon>
        <taxon>Ecdysozoa</taxon>
        <taxon>Arthropoda</taxon>
        <taxon>Crustacea</taxon>
        <taxon>Branchiopoda</taxon>
        <taxon>Diplostraca</taxon>
        <taxon>Cladocera</taxon>
        <taxon>Anomopoda</taxon>
        <taxon>Daphniidae</taxon>
        <taxon>Daphnia</taxon>
    </lineage>
</organism>
<dbReference type="InParanoid" id="E9HUG4"/>
<dbReference type="EMBL" id="GL732809">
    <property type="protein sequence ID" value="EFX64619.1"/>
    <property type="molecule type" value="Genomic_DNA"/>
</dbReference>
<reference evidence="1 2" key="1">
    <citation type="journal article" date="2011" name="Science">
        <title>The ecoresponsive genome of Daphnia pulex.</title>
        <authorList>
            <person name="Colbourne J.K."/>
            <person name="Pfrender M.E."/>
            <person name="Gilbert D."/>
            <person name="Thomas W.K."/>
            <person name="Tucker A."/>
            <person name="Oakley T.H."/>
            <person name="Tokishita S."/>
            <person name="Aerts A."/>
            <person name="Arnold G.J."/>
            <person name="Basu M.K."/>
            <person name="Bauer D.J."/>
            <person name="Caceres C.E."/>
            <person name="Carmel L."/>
            <person name="Casola C."/>
            <person name="Choi J.H."/>
            <person name="Detter J.C."/>
            <person name="Dong Q."/>
            <person name="Dusheyko S."/>
            <person name="Eads B.D."/>
            <person name="Frohlich T."/>
            <person name="Geiler-Samerotte K.A."/>
            <person name="Gerlach D."/>
            <person name="Hatcher P."/>
            <person name="Jogdeo S."/>
            <person name="Krijgsveld J."/>
            <person name="Kriventseva E.V."/>
            <person name="Kultz D."/>
            <person name="Laforsch C."/>
            <person name="Lindquist E."/>
            <person name="Lopez J."/>
            <person name="Manak J.R."/>
            <person name="Muller J."/>
            <person name="Pangilinan J."/>
            <person name="Patwardhan R.P."/>
            <person name="Pitluck S."/>
            <person name="Pritham E.J."/>
            <person name="Rechtsteiner A."/>
            <person name="Rho M."/>
            <person name="Rogozin I.B."/>
            <person name="Sakarya O."/>
            <person name="Salamov A."/>
            <person name="Schaack S."/>
            <person name="Shapiro H."/>
            <person name="Shiga Y."/>
            <person name="Skalitzky C."/>
            <person name="Smith Z."/>
            <person name="Souvorov A."/>
            <person name="Sung W."/>
            <person name="Tang Z."/>
            <person name="Tsuchiya D."/>
            <person name="Tu H."/>
            <person name="Vos H."/>
            <person name="Wang M."/>
            <person name="Wolf Y.I."/>
            <person name="Yamagata H."/>
            <person name="Yamada T."/>
            <person name="Ye Y."/>
            <person name="Shaw J.R."/>
            <person name="Andrews J."/>
            <person name="Crease T.J."/>
            <person name="Tang H."/>
            <person name="Lucas S.M."/>
            <person name="Robertson H.M."/>
            <person name="Bork P."/>
            <person name="Koonin E.V."/>
            <person name="Zdobnov E.M."/>
            <person name="Grigoriev I.V."/>
            <person name="Lynch M."/>
            <person name="Boore J.L."/>
        </authorList>
    </citation>
    <scope>NUCLEOTIDE SEQUENCE [LARGE SCALE GENOMIC DNA]</scope>
</reference>
<dbReference type="AlphaFoldDB" id="E9HUG4"/>
<dbReference type="KEGG" id="dpx:DAPPUDRAFT_334011"/>
<evidence type="ECO:0000313" key="1">
    <source>
        <dbReference type="EMBL" id="EFX64619.1"/>
    </source>
</evidence>
<dbReference type="HOGENOM" id="CLU_2225844_0_0_1"/>
<protein>
    <submittedName>
        <fullName evidence="1">Uncharacterized protein</fullName>
    </submittedName>
</protein>
<name>E9HUG4_DAPPU</name>
<accession>E9HUG4</accession>
<sequence length="106" mass="11950">MLVKFEDDTAIIDLILEDDAAILNQTLDEEETLPMDVDDAVSDTSVLRLPSMHARNRMIAKKLKKRFAEKDADISAIQSEKNAAISTIQCDLSELKNKLLENYKPD</sequence>